<keyword evidence="8 12" id="KW-0067">ATP-binding</keyword>
<accession>U1NGM5</accession>
<keyword evidence="11 12" id="KW-0030">Aminoacyl-tRNA synthetase</keyword>
<proteinExistence type="inferred from homology"/>
<dbReference type="CDD" id="cd00769">
    <property type="entry name" value="PheRS_beta_core"/>
    <property type="match status" value="1"/>
</dbReference>
<feature type="compositionally biased region" description="Polar residues" evidence="13">
    <location>
        <begin position="183"/>
        <end position="196"/>
    </location>
</feature>
<feature type="binding site" evidence="12">
    <location>
        <position position="400"/>
    </location>
    <ligand>
        <name>Mg(2+)</name>
        <dbReference type="ChEBI" id="CHEBI:18420"/>
        <note>shared with alpha subunit</note>
    </ligand>
</feature>
<dbReference type="PANTHER" id="PTHR10947:SF0">
    <property type="entry name" value="PHENYLALANINE--TRNA LIGASE BETA SUBUNIT"/>
    <property type="match status" value="1"/>
</dbReference>
<dbReference type="SMART" id="SM00873">
    <property type="entry name" value="B3_4"/>
    <property type="match status" value="1"/>
</dbReference>
<dbReference type="InterPro" id="IPR045864">
    <property type="entry name" value="aa-tRNA-synth_II/BPL/LPL"/>
</dbReference>
<evidence type="ECO:0000256" key="3">
    <source>
        <dbReference type="ARBA" id="ARBA00007438"/>
    </source>
</evidence>
<name>U1NGM5_9EURY</name>
<evidence type="ECO:0000256" key="10">
    <source>
        <dbReference type="ARBA" id="ARBA00022917"/>
    </source>
</evidence>
<protein>
    <recommendedName>
        <fullName evidence="12">Phenylalanine--tRNA ligase beta subunit</fullName>
        <ecNumber evidence="12">6.1.1.20</ecNumber>
    </recommendedName>
    <alternativeName>
        <fullName evidence="12">Phenylalanyl-tRNA synthetase beta subunit</fullName>
        <shortName evidence="12">PheRS</shortName>
    </alternativeName>
</protein>
<keyword evidence="5 12" id="KW-0436">Ligase</keyword>
<comment type="subcellular location">
    <subcellularLocation>
        <location evidence="2 12">Cytoplasm</location>
    </subcellularLocation>
</comment>
<dbReference type="STRING" id="1238425.J07HQW2_02444"/>
<dbReference type="GO" id="GO:0000287">
    <property type="term" value="F:magnesium ion binding"/>
    <property type="evidence" value="ECO:0007669"/>
    <property type="project" value="InterPro"/>
</dbReference>
<dbReference type="PANTHER" id="PTHR10947">
    <property type="entry name" value="PHENYLALANYL-TRNA SYNTHETASE BETA CHAIN AND LEUCINE-RICH REPEAT-CONTAINING PROTEIN 47"/>
    <property type="match status" value="1"/>
</dbReference>
<dbReference type="GO" id="GO:0003723">
    <property type="term" value="F:RNA binding"/>
    <property type="evidence" value="ECO:0007669"/>
    <property type="project" value="InterPro"/>
</dbReference>
<dbReference type="InterPro" id="IPR005147">
    <property type="entry name" value="tRNA_synthase_B5-dom"/>
</dbReference>
<dbReference type="EMBL" id="KE356561">
    <property type="protein sequence ID" value="ERG95983.1"/>
    <property type="molecule type" value="Genomic_DNA"/>
</dbReference>
<keyword evidence="7 12" id="KW-0547">Nucleotide-binding</keyword>
<evidence type="ECO:0000256" key="5">
    <source>
        <dbReference type="ARBA" id="ARBA00022598"/>
    </source>
</evidence>
<gene>
    <name evidence="12" type="primary">pheT</name>
    <name evidence="15" type="ORF">J07HQW2_02444</name>
</gene>
<dbReference type="SUPFAM" id="SSF55681">
    <property type="entry name" value="Class II aaRS and biotin synthetases"/>
    <property type="match status" value="1"/>
</dbReference>
<dbReference type="HOGENOM" id="CLU_020279_3_0_2"/>
<organism evidence="15 16">
    <name type="scientific">Haloquadratum walsbyi J07HQW2</name>
    <dbReference type="NCBI Taxonomy" id="1238425"/>
    <lineage>
        <taxon>Archaea</taxon>
        <taxon>Methanobacteriati</taxon>
        <taxon>Methanobacteriota</taxon>
        <taxon>Stenosarchaea group</taxon>
        <taxon>Halobacteria</taxon>
        <taxon>Halobacteriales</taxon>
        <taxon>Haloferacaceae</taxon>
        <taxon>Haloquadratum</taxon>
    </lineage>
</organism>
<feature type="region of interest" description="Disordered" evidence="13">
    <location>
        <begin position="163"/>
        <end position="205"/>
    </location>
</feature>
<feature type="binding site" evidence="12">
    <location>
        <position position="403"/>
    </location>
    <ligand>
        <name>Mg(2+)</name>
        <dbReference type="ChEBI" id="CHEBI:18420"/>
        <note>shared with alpha subunit</note>
    </ligand>
</feature>
<dbReference type="InterPro" id="IPR005146">
    <property type="entry name" value="B3/B4_tRNA-bd"/>
</dbReference>
<dbReference type="eggNOG" id="arCOG00412">
    <property type="taxonomic scope" value="Archaea"/>
</dbReference>
<evidence type="ECO:0000313" key="15">
    <source>
        <dbReference type="EMBL" id="ERG95983.1"/>
    </source>
</evidence>
<dbReference type="Pfam" id="PF03484">
    <property type="entry name" value="B5"/>
    <property type="match status" value="1"/>
</dbReference>
<evidence type="ECO:0000256" key="1">
    <source>
        <dbReference type="ARBA" id="ARBA00001946"/>
    </source>
</evidence>
<reference evidence="15 16" key="1">
    <citation type="journal article" date="2013" name="PLoS ONE">
        <title>Assembly-driven community genomics of a hypersaline microbial ecosystem.</title>
        <authorList>
            <person name="Podell S."/>
            <person name="Ugalde J.A."/>
            <person name="Narasingarao P."/>
            <person name="Banfield J.F."/>
            <person name="Heidelberg K.B."/>
            <person name="Allen E.E."/>
        </authorList>
    </citation>
    <scope>NUCLEOTIDE SEQUENCE [LARGE SCALE GENOMIC DNA]</scope>
    <source>
        <strain evidence="16">J07HQW2</strain>
    </source>
</reference>
<evidence type="ECO:0000256" key="7">
    <source>
        <dbReference type="ARBA" id="ARBA00022741"/>
    </source>
</evidence>
<dbReference type="HAMAP" id="MF_00284">
    <property type="entry name" value="Phe_tRNA_synth_beta2"/>
    <property type="match status" value="1"/>
</dbReference>
<dbReference type="Pfam" id="PF17759">
    <property type="entry name" value="tRNA_synthFbeta"/>
    <property type="match status" value="1"/>
</dbReference>
<feature type="binding site" evidence="12">
    <location>
        <position position="404"/>
    </location>
    <ligand>
        <name>Mg(2+)</name>
        <dbReference type="ChEBI" id="CHEBI:18420"/>
        <note>shared with alpha subunit</note>
    </ligand>
</feature>
<dbReference type="Gene3D" id="3.30.930.10">
    <property type="entry name" value="Bira Bifunctional Protein, Domain 2"/>
    <property type="match status" value="1"/>
</dbReference>
<dbReference type="InterPro" id="IPR041616">
    <property type="entry name" value="PheRS_beta_core"/>
</dbReference>
<dbReference type="GO" id="GO:0005524">
    <property type="term" value="F:ATP binding"/>
    <property type="evidence" value="ECO:0007669"/>
    <property type="project" value="UniProtKB-UniRule"/>
</dbReference>
<comment type="subunit">
    <text evidence="12">Tetramer of two alpha and two beta subunits.</text>
</comment>
<comment type="catalytic activity">
    <reaction evidence="12">
        <text>tRNA(Phe) + L-phenylalanine + ATP = L-phenylalanyl-tRNA(Phe) + AMP + diphosphate + H(+)</text>
        <dbReference type="Rhea" id="RHEA:19413"/>
        <dbReference type="Rhea" id="RHEA-COMP:9668"/>
        <dbReference type="Rhea" id="RHEA-COMP:9699"/>
        <dbReference type="ChEBI" id="CHEBI:15378"/>
        <dbReference type="ChEBI" id="CHEBI:30616"/>
        <dbReference type="ChEBI" id="CHEBI:33019"/>
        <dbReference type="ChEBI" id="CHEBI:58095"/>
        <dbReference type="ChEBI" id="CHEBI:78442"/>
        <dbReference type="ChEBI" id="CHEBI:78531"/>
        <dbReference type="ChEBI" id="CHEBI:456215"/>
        <dbReference type="EC" id="6.1.1.20"/>
    </reaction>
</comment>
<feature type="domain" description="B5" evidence="14">
    <location>
        <begin position="317"/>
        <end position="416"/>
    </location>
</feature>
<dbReference type="GO" id="GO:0006432">
    <property type="term" value="P:phenylalanyl-tRNA aminoacylation"/>
    <property type="evidence" value="ECO:0007669"/>
    <property type="project" value="UniProtKB-UniRule"/>
</dbReference>
<comment type="similarity">
    <text evidence="3 12">Belongs to the phenylalanyl-tRNA synthetase beta subunit family. Type 2 subfamily.</text>
</comment>
<dbReference type="InterPro" id="IPR020825">
    <property type="entry name" value="Phe-tRNA_synthase-like_B3/B4"/>
</dbReference>
<keyword evidence="9 12" id="KW-0460">Magnesium</keyword>
<dbReference type="InterPro" id="IPR004531">
    <property type="entry name" value="Phe-tRNA-synth_IIc_bsu_arc_euk"/>
</dbReference>
<evidence type="ECO:0000256" key="11">
    <source>
        <dbReference type="ARBA" id="ARBA00023146"/>
    </source>
</evidence>
<dbReference type="GO" id="GO:0004826">
    <property type="term" value="F:phenylalanine-tRNA ligase activity"/>
    <property type="evidence" value="ECO:0007669"/>
    <property type="project" value="UniProtKB-UniRule"/>
</dbReference>
<evidence type="ECO:0000256" key="2">
    <source>
        <dbReference type="ARBA" id="ARBA00004496"/>
    </source>
</evidence>
<evidence type="ECO:0000259" key="14">
    <source>
        <dbReference type="PROSITE" id="PS51483"/>
    </source>
</evidence>
<keyword evidence="4 12" id="KW-0963">Cytoplasm</keyword>
<sequence length="647" mass="70888">MPVVDIDMDELRRLTGHDEKSDSEFKSDLFALGLEFEGKTESDLLQFEFGPDRLDRLSVEGVARSLRYHYGDDRGIAVPSTNNPEFQFIVSDDVPDSRPYVTGAVARGINLDQRALDSLIQLQEKLHATIGRKRTKGAIGIHDLTMLKGRTLDDSGLDLSGGAGGGMIDTATDSRPTADRASETSASDSPTHSITYTGIEPTGDTFVPLDSNRELTPAAVLDEHPTGETYADIVTDYDRYPAIYDELGLFSFPPVINGRRTEVSANSRDLLIELTGTDQWTIDRMCTIICYALKARGATIESVDVEYPDRALTRPDLTVDTKHISHDRIETILGVSFDTAEVIELFERAGLAATTTDDTTATDTATPAVTSDRDIDISDESPVYAVSIPPYRVDVLHPLDLVDDVGRAYGFDNLEPRYPDIGTVGGRHERSRLETVTRTALTGLGFEDLLNFHLTNKPAVYDRMQMSPLSATKFDSANDDITLGSAPPAEITDPYSGDYTILRPWILPSLIQVLENNTHRAYPQDLSEVGFVANHDDSVNTRVAERRHVAGAVARHDATYEDAKAPLQALCRDFDVELQTPPTTHPSFIDGRTAAIMIDGNSIGVIGEVHPEVLVEHDLAVPVAAFEFELTALGANMSELPDSEHIE</sequence>
<evidence type="ECO:0000313" key="16">
    <source>
        <dbReference type="Proteomes" id="UP000030710"/>
    </source>
</evidence>
<dbReference type="EC" id="6.1.1.20" evidence="12"/>
<dbReference type="RefSeq" id="WP_021055455.1">
    <property type="nucleotide sequence ID" value="NZ_KE356561.1"/>
</dbReference>
<evidence type="ECO:0000256" key="9">
    <source>
        <dbReference type="ARBA" id="ARBA00022842"/>
    </source>
</evidence>
<comment type="cofactor">
    <cofactor evidence="1 12">
        <name>Mg(2+)</name>
        <dbReference type="ChEBI" id="CHEBI:18420"/>
    </cofactor>
</comment>
<dbReference type="SMART" id="SM00874">
    <property type="entry name" value="B5"/>
    <property type="match status" value="1"/>
</dbReference>
<dbReference type="InterPro" id="IPR022918">
    <property type="entry name" value="Phe_tRNA_ligase_beta2_arc"/>
</dbReference>
<evidence type="ECO:0000256" key="8">
    <source>
        <dbReference type="ARBA" id="ARBA00022840"/>
    </source>
</evidence>
<dbReference type="SUPFAM" id="SSF46955">
    <property type="entry name" value="Putative DNA-binding domain"/>
    <property type="match status" value="2"/>
</dbReference>
<dbReference type="Gene3D" id="3.50.40.10">
    <property type="entry name" value="Phenylalanyl-trna Synthetase, Chain B, domain 3"/>
    <property type="match status" value="1"/>
</dbReference>
<evidence type="ECO:0000256" key="4">
    <source>
        <dbReference type="ARBA" id="ARBA00022490"/>
    </source>
</evidence>
<dbReference type="Proteomes" id="UP000030710">
    <property type="component" value="Unassembled WGS sequence"/>
</dbReference>
<dbReference type="InterPro" id="IPR045060">
    <property type="entry name" value="Phe-tRNA-ligase_IIc_bsu"/>
</dbReference>
<keyword evidence="10 12" id="KW-0648">Protein biosynthesis</keyword>
<dbReference type="GO" id="GO:0009328">
    <property type="term" value="C:phenylalanine-tRNA ligase complex"/>
    <property type="evidence" value="ECO:0007669"/>
    <property type="project" value="TreeGrafter"/>
</dbReference>
<evidence type="ECO:0000256" key="13">
    <source>
        <dbReference type="SAM" id="MobiDB-lite"/>
    </source>
</evidence>
<evidence type="ECO:0000256" key="12">
    <source>
        <dbReference type="HAMAP-Rule" id="MF_00284"/>
    </source>
</evidence>
<keyword evidence="6 12" id="KW-0479">Metal-binding</keyword>
<evidence type="ECO:0000256" key="6">
    <source>
        <dbReference type="ARBA" id="ARBA00022723"/>
    </source>
</evidence>
<dbReference type="Gene3D" id="3.30.56.10">
    <property type="match status" value="2"/>
</dbReference>
<dbReference type="InterPro" id="IPR009061">
    <property type="entry name" value="DNA-bd_dom_put_sf"/>
</dbReference>
<dbReference type="NCBIfam" id="TIGR00471">
    <property type="entry name" value="pheT_arch"/>
    <property type="match status" value="1"/>
</dbReference>
<dbReference type="AlphaFoldDB" id="U1NGM5"/>
<feature type="binding site" evidence="12">
    <location>
        <position position="394"/>
    </location>
    <ligand>
        <name>Mg(2+)</name>
        <dbReference type="ChEBI" id="CHEBI:18420"/>
        <note>shared with alpha subunit</note>
    </ligand>
</feature>
<dbReference type="PROSITE" id="PS51483">
    <property type="entry name" value="B5"/>
    <property type="match status" value="1"/>
</dbReference>